<organism evidence="1 2">
    <name type="scientific">Colletotrichum paranaense</name>
    <dbReference type="NCBI Taxonomy" id="1914294"/>
    <lineage>
        <taxon>Eukaryota</taxon>
        <taxon>Fungi</taxon>
        <taxon>Dikarya</taxon>
        <taxon>Ascomycota</taxon>
        <taxon>Pezizomycotina</taxon>
        <taxon>Sordariomycetes</taxon>
        <taxon>Hypocreomycetidae</taxon>
        <taxon>Glomerellales</taxon>
        <taxon>Glomerellaceae</taxon>
        <taxon>Colletotrichum</taxon>
        <taxon>Colletotrichum acutatum species complex</taxon>
    </lineage>
</organism>
<evidence type="ECO:0000313" key="2">
    <source>
        <dbReference type="Proteomes" id="UP001241169"/>
    </source>
</evidence>
<dbReference type="PANTHER" id="PTHR36448">
    <property type="entry name" value="BLR7373 PROTEIN"/>
    <property type="match status" value="1"/>
</dbReference>
<dbReference type="GeneID" id="85375462"/>
<dbReference type="InterPro" id="IPR014710">
    <property type="entry name" value="RmlC-like_jellyroll"/>
</dbReference>
<comment type="caution">
    <text evidence="1">The sequence shown here is derived from an EMBL/GenBank/DDBJ whole genome shotgun (WGS) entry which is preliminary data.</text>
</comment>
<evidence type="ECO:0008006" key="3">
    <source>
        <dbReference type="Google" id="ProtNLM"/>
    </source>
</evidence>
<dbReference type="PANTHER" id="PTHR36448:SF2">
    <property type="entry name" value="CUPIN TYPE-1 DOMAIN-CONTAINING PROTEIN"/>
    <property type="match status" value="1"/>
</dbReference>
<dbReference type="CDD" id="cd02219">
    <property type="entry name" value="cupin_YjlB-like"/>
    <property type="match status" value="1"/>
</dbReference>
<reference evidence="1 2" key="1">
    <citation type="submission" date="2016-10" db="EMBL/GenBank/DDBJ databases">
        <title>The genome sequence of Colletotrichum fioriniae PJ7.</title>
        <authorList>
            <person name="Baroncelli R."/>
        </authorList>
    </citation>
    <scope>NUCLEOTIDE SEQUENCE [LARGE SCALE GENOMIC DNA]</scope>
    <source>
        <strain evidence="1 2">IMI 384185</strain>
    </source>
</reference>
<dbReference type="RefSeq" id="XP_060350437.1">
    <property type="nucleotide sequence ID" value="XM_060491563.1"/>
</dbReference>
<dbReference type="Gene3D" id="2.60.120.10">
    <property type="entry name" value="Jelly Rolls"/>
    <property type="match status" value="1"/>
</dbReference>
<dbReference type="Proteomes" id="UP001241169">
    <property type="component" value="Unassembled WGS sequence"/>
</dbReference>
<dbReference type="EMBL" id="MOPA01000005">
    <property type="protein sequence ID" value="KAK1541304.1"/>
    <property type="molecule type" value="Genomic_DNA"/>
</dbReference>
<dbReference type="InterPro" id="IPR011051">
    <property type="entry name" value="RmlC_Cupin_sf"/>
</dbReference>
<keyword evidence="2" id="KW-1185">Reference proteome</keyword>
<accession>A0ABQ9SP65</accession>
<name>A0ABQ9SP65_9PEZI</name>
<proteinExistence type="predicted"/>
<sequence>MSSYEKVAQPEAYPLKRTAHCPNNDLPVLIYRDVLQPLNEESASERLQRHGWEKKGTWGTISLKHFHPNTHECVFQGSSELVFGEGVSDDVGSGVRCIVRAGDVVVVPAGVGHASVSKAEGAADPVEGEPEYRYVGVYPKGSPHYKYEIGKKKLEEKSGLIEEVSAVPVPPNDPLYGIDGPNGYESQSVVNRRYQGLTLSSTSTTLPVAGGRGRPHMFNFVLASANSLSCCGMCLARLISSPAHDSAAAGVVAGRIILDRRALKQALRTSGYPTRRAFVEKLGICGSI</sequence>
<protein>
    <recommendedName>
        <fullName evidence="3">Cupin type-1 domain-containing protein</fullName>
    </recommendedName>
</protein>
<dbReference type="InterPro" id="IPR047121">
    <property type="entry name" value="YjiB-like"/>
</dbReference>
<gene>
    <name evidence="1" type="ORF">CPAR01_07293</name>
</gene>
<evidence type="ECO:0000313" key="1">
    <source>
        <dbReference type="EMBL" id="KAK1541304.1"/>
    </source>
</evidence>
<dbReference type="SUPFAM" id="SSF51182">
    <property type="entry name" value="RmlC-like cupins"/>
    <property type="match status" value="1"/>
</dbReference>